<dbReference type="PROSITE" id="PS50158">
    <property type="entry name" value="ZF_CCHC"/>
    <property type="match status" value="2"/>
</dbReference>
<keyword evidence="1" id="KW-0862">Zinc</keyword>
<dbReference type="Proteomes" id="UP000585474">
    <property type="component" value="Unassembled WGS sequence"/>
</dbReference>
<dbReference type="Pfam" id="PF00098">
    <property type="entry name" value="zf-CCHC"/>
    <property type="match status" value="2"/>
</dbReference>
<dbReference type="PANTHER" id="PTHR15503">
    <property type="entry name" value="LDOC1 RELATED"/>
    <property type="match status" value="1"/>
</dbReference>
<proteinExistence type="predicted"/>
<evidence type="ECO:0000256" key="2">
    <source>
        <dbReference type="SAM" id="MobiDB-lite"/>
    </source>
</evidence>
<feature type="compositionally biased region" description="Polar residues" evidence="2">
    <location>
        <begin position="245"/>
        <end position="264"/>
    </location>
</feature>
<comment type="caution">
    <text evidence="4">The sequence shown here is derived from an EMBL/GenBank/DDBJ whole genome shotgun (WGS) entry which is preliminary data.</text>
</comment>
<protein>
    <submittedName>
        <fullName evidence="4">Integral membrane Yip1 family protein</fullName>
    </submittedName>
</protein>
<dbReference type="Gene3D" id="2.40.70.10">
    <property type="entry name" value="Acid Proteases"/>
    <property type="match status" value="1"/>
</dbReference>
<evidence type="ECO:0000313" key="5">
    <source>
        <dbReference type="Proteomes" id="UP000585474"/>
    </source>
</evidence>
<evidence type="ECO:0000313" key="4">
    <source>
        <dbReference type="EMBL" id="GFY94775.1"/>
    </source>
</evidence>
<sequence length="675" mass="75578">MADEESLVSARGVGQEEPEPRMQHQPDATERLAALMTQYMEFQMARPVRGTTLHEQFMKLNPPEFMGATDPLVAEEWLKKLDTIFEVMEVTSEQKLTLATFMLRGEARNWWESMRRMQPEGVPVSWQRFVEIFNDQYLPRIYRMQKEEEFMSLKKRTMSIVEYEEKFIALSRFAPEMVRTEELKCRRFEHGLDWQIRSRVAMFELNIYSELVNKSKIAEREVMEFQNRRENFKKRRFDSGAGPSRQKSTDVTATVVQSRAQTDARSAGPGSSRGGGNSRGRGSWRPPARPNTAQSGTTGGIICYRCGVEGHMVRDCPMPWVDKCYQCGQPGHIARHCTQGPVAVSSVGSAVERGRGANRSAQQGQATTPEPRAQARVYALTQRDSQATPNAVTGTLLVNNEKAYVLIDPGATHSFVSTIFCMHLDRSCSSLSQPLLVSTPVGDVVVVEEVYKECVLKIGEKELLVDLMPLSIHDFDLILGMDWLASYHASIDCFKKEVVFKMPNEVDFTFQGERDVIPTCLILAVKARKLLQKGCEGYLAHIIDTATVEKKLSDFSVVRDFPDVFPDDLPGAVSDSPGHVTVKFSDSSLQTFPPSGAQGKISGGSGPPRDADDTFSKPGSGSDEQQPSGWFQAFSIAYYRPFFDVDTSDVLERIKDSLIPFKGSFSEKTASNPDL</sequence>
<gene>
    <name evidence="4" type="ORF">Acr_10g0001600</name>
</gene>
<feature type="domain" description="CCHC-type" evidence="3">
    <location>
        <begin position="323"/>
        <end position="339"/>
    </location>
</feature>
<dbReference type="InterPro" id="IPR032567">
    <property type="entry name" value="RTL1-rel"/>
</dbReference>
<feature type="region of interest" description="Disordered" evidence="2">
    <location>
        <begin position="234"/>
        <end position="296"/>
    </location>
</feature>
<dbReference type="InterPro" id="IPR005162">
    <property type="entry name" value="Retrotrans_gag_dom"/>
</dbReference>
<dbReference type="SMART" id="SM00343">
    <property type="entry name" value="ZnF_C2HC"/>
    <property type="match status" value="2"/>
</dbReference>
<evidence type="ECO:0000259" key="3">
    <source>
        <dbReference type="PROSITE" id="PS50158"/>
    </source>
</evidence>
<keyword evidence="5" id="KW-1185">Reference proteome</keyword>
<dbReference type="InterPro" id="IPR001878">
    <property type="entry name" value="Znf_CCHC"/>
</dbReference>
<dbReference type="GO" id="GO:0003676">
    <property type="term" value="F:nucleic acid binding"/>
    <property type="evidence" value="ECO:0007669"/>
    <property type="project" value="InterPro"/>
</dbReference>
<dbReference type="SUPFAM" id="SSF57756">
    <property type="entry name" value="Retrovirus zinc finger-like domains"/>
    <property type="match status" value="1"/>
</dbReference>
<dbReference type="CDD" id="cd00303">
    <property type="entry name" value="retropepsin_like"/>
    <property type="match status" value="1"/>
</dbReference>
<dbReference type="InterPro" id="IPR021109">
    <property type="entry name" value="Peptidase_aspartic_dom_sf"/>
</dbReference>
<accession>A0A7J0F7V1</accession>
<feature type="domain" description="CCHC-type" evidence="3">
    <location>
        <begin position="303"/>
        <end position="317"/>
    </location>
</feature>
<reference evidence="4 5" key="1">
    <citation type="submission" date="2019-07" db="EMBL/GenBank/DDBJ databases">
        <title>De Novo Assembly of kiwifruit Actinidia rufa.</title>
        <authorList>
            <person name="Sugita-Konishi S."/>
            <person name="Sato K."/>
            <person name="Mori E."/>
            <person name="Abe Y."/>
            <person name="Kisaki G."/>
            <person name="Hamano K."/>
            <person name="Suezawa K."/>
            <person name="Otani M."/>
            <person name="Fukuda T."/>
            <person name="Manabe T."/>
            <person name="Gomi K."/>
            <person name="Tabuchi M."/>
            <person name="Akimitsu K."/>
            <person name="Kataoka I."/>
        </authorList>
    </citation>
    <scope>NUCLEOTIDE SEQUENCE [LARGE SCALE GENOMIC DNA]</scope>
    <source>
        <strain evidence="5">cv. Fuchu</strain>
    </source>
</reference>
<keyword evidence="1" id="KW-0479">Metal-binding</keyword>
<dbReference type="OrthoDB" id="1937173at2759"/>
<dbReference type="EMBL" id="BJWL01000010">
    <property type="protein sequence ID" value="GFY94775.1"/>
    <property type="molecule type" value="Genomic_DNA"/>
</dbReference>
<keyword evidence="1" id="KW-0863">Zinc-finger</keyword>
<dbReference type="AlphaFoldDB" id="A0A7J0F7V1"/>
<feature type="region of interest" description="Disordered" evidence="2">
    <location>
        <begin position="352"/>
        <end position="372"/>
    </location>
</feature>
<feature type="compositionally biased region" description="Polar residues" evidence="2">
    <location>
        <begin position="617"/>
        <end position="627"/>
    </location>
</feature>
<organism evidence="4 5">
    <name type="scientific">Actinidia rufa</name>
    <dbReference type="NCBI Taxonomy" id="165716"/>
    <lineage>
        <taxon>Eukaryota</taxon>
        <taxon>Viridiplantae</taxon>
        <taxon>Streptophyta</taxon>
        <taxon>Embryophyta</taxon>
        <taxon>Tracheophyta</taxon>
        <taxon>Spermatophyta</taxon>
        <taxon>Magnoliopsida</taxon>
        <taxon>eudicotyledons</taxon>
        <taxon>Gunneridae</taxon>
        <taxon>Pentapetalae</taxon>
        <taxon>asterids</taxon>
        <taxon>Ericales</taxon>
        <taxon>Actinidiaceae</taxon>
        <taxon>Actinidia</taxon>
    </lineage>
</organism>
<dbReference type="PANTHER" id="PTHR15503:SF45">
    <property type="entry name" value="RNA-DIRECTED DNA POLYMERASE HOMOLOG"/>
    <property type="match status" value="1"/>
</dbReference>
<dbReference type="Pfam" id="PF03732">
    <property type="entry name" value="Retrotrans_gag"/>
    <property type="match status" value="1"/>
</dbReference>
<name>A0A7J0F7V1_9ERIC</name>
<feature type="region of interest" description="Disordered" evidence="2">
    <location>
        <begin position="587"/>
        <end position="627"/>
    </location>
</feature>
<dbReference type="Gene3D" id="4.10.60.10">
    <property type="entry name" value="Zinc finger, CCHC-type"/>
    <property type="match status" value="1"/>
</dbReference>
<dbReference type="Pfam" id="PF08284">
    <property type="entry name" value="RVP_2"/>
    <property type="match status" value="1"/>
</dbReference>
<evidence type="ECO:0000256" key="1">
    <source>
        <dbReference type="PROSITE-ProRule" id="PRU00047"/>
    </source>
</evidence>
<dbReference type="InterPro" id="IPR036875">
    <property type="entry name" value="Znf_CCHC_sf"/>
</dbReference>
<feature type="compositionally biased region" description="Polar residues" evidence="2">
    <location>
        <begin position="359"/>
        <end position="368"/>
    </location>
</feature>
<dbReference type="GO" id="GO:0008270">
    <property type="term" value="F:zinc ion binding"/>
    <property type="evidence" value="ECO:0007669"/>
    <property type="project" value="UniProtKB-KW"/>
</dbReference>
<feature type="region of interest" description="Disordered" evidence="2">
    <location>
        <begin position="1"/>
        <end position="26"/>
    </location>
</feature>
<dbReference type="SUPFAM" id="SSF50630">
    <property type="entry name" value="Acid proteases"/>
    <property type="match status" value="1"/>
</dbReference>